<gene>
    <name evidence="1" type="ORF">ACFOD3_07535</name>
</gene>
<accession>A0ABV7BSM9</accession>
<name>A0ABV7BSM9_9PROT</name>
<protein>
    <submittedName>
        <fullName evidence="1">Uncharacterized protein</fullName>
    </submittedName>
</protein>
<evidence type="ECO:0000313" key="2">
    <source>
        <dbReference type="Proteomes" id="UP001595420"/>
    </source>
</evidence>
<reference evidence="2" key="1">
    <citation type="journal article" date="2019" name="Int. J. Syst. Evol. Microbiol.">
        <title>The Global Catalogue of Microorganisms (GCM) 10K type strain sequencing project: providing services to taxonomists for standard genome sequencing and annotation.</title>
        <authorList>
            <consortium name="The Broad Institute Genomics Platform"/>
            <consortium name="The Broad Institute Genome Sequencing Center for Infectious Disease"/>
            <person name="Wu L."/>
            <person name="Ma J."/>
        </authorList>
    </citation>
    <scope>NUCLEOTIDE SEQUENCE [LARGE SCALE GENOMIC DNA]</scope>
    <source>
        <strain evidence="2">CGMCC 1.16855</strain>
    </source>
</reference>
<sequence>MPSVATHAQAVHAAIEAMGGTVLVARALVQGGRQVDLEGLDRDATALCAAVLALRPEEGRLLRPALESLLHQVNDLAAEVARR</sequence>
<dbReference type="RefSeq" id="WP_216835826.1">
    <property type="nucleotide sequence ID" value="NZ_JAFNJS010000002.1"/>
</dbReference>
<dbReference type="Proteomes" id="UP001595420">
    <property type="component" value="Unassembled WGS sequence"/>
</dbReference>
<keyword evidence="2" id="KW-1185">Reference proteome</keyword>
<evidence type="ECO:0000313" key="1">
    <source>
        <dbReference type="EMBL" id="MFC2999739.1"/>
    </source>
</evidence>
<organism evidence="1 2">
    <name type="scientific">Falsiroseomonas tokyonensis</name>
    <dbReference type="NCBI Taxonomy" id="430521"/>
    <lineage>
        <taxon>Bacteria</taxon>
        <taxon>Pseudomonadati</taxon>
        <taxon>Pseudomonadota</taxon>
        <taxon>Alphaproteobacteria</taxon>
        <taxon>Acetobacterales</taxon>
        <taxon>Roseomonadaceae</taxon>
        <taxon>Falsiroseomonas</taxon>
    </lineage>
</organism>
<comment type="caution">
    <text evidence="1">The sequence shown here is derived from an EMBL/GenBank/DDBJ whole genome shotgun (WGS) entry which is preliminary data.</text>
</comment>
<proteinExistence type="predicted"/>
<dbReference type="EMBL" id="JBHRSB010000002">
    <property type="protein sequence ID" value="MFC2999739.1"/>
    <property type="molecule type" value="Genomic_DNA"/>
</dbReference>